<evidence type="ECO:0000256" key="4">
    <source>
        <dbReference type="ARBA" id="ARBA00012140"/>
    </source>
</evidence>
<comment type="caution">
    <text evidence="16">The sequence shown here is derived from an EMBL/GenBank/DDBJ whole genome shotgun (WGS) entry which is preliminary data.</text>
</comment>
<evidence type="ECO:0000256" key="7">
    <source>
        <dbReference type="ARBA" id="ARBA00022603"/>
    </source>
</evidence>
<keyword evidence="10 14" id="KW-0694">RNA-binding</keyword>
<dbReference type="PRINTS" id="PR02008">
    <property type="entry name" value="RCMTFAMILY"/>
</dbReference>
<dbReference type="OrthoDB" id="9810297at2"/>
<feature type="binding site" evidence="14">
    <location>
        <begin position="255"/>
        <end position="261"/>
    </location>
    <ligand>
        <name>S-adenosyl-L-methionine</name>
        <dbReference type="ChEBI" id="CHEBI:59789"/>
    </ligand>
</feature>
<dbReference type="GO" id="GO:0009383">
    <property type="term" value="F:rRNA (cytosine-C5-)-methyltransferase activity"/>
    <property type="evidence" value="ECO:0007669"/>
    <property type="project" value="TreeGrafter"/>
</dbReference>
<dbReference type="NCBIfam" id="NF011494">
    <property type="entry name" value="PRK14902.1"/>
    <property type="match status" value="1"/>
</dbReference>
<comment type="catalytic activity">
    <reaction evidence="13">
        <text>cytidine(967) in 16S rRNA + S-adenosyl-L-methionine = 5-methylcytidine(967) in 16S rRNA + S-adenosyl-L-homocysteine + H(+)</text>
        <dbReference type="Rhea" id="RHEA:42748"/>
        <dbReference type="Rhea" id="RHEA-COMP:10219"/>
        <dbReference type="Rhea" id="RHEA-COMP:10220"/>
        <dbReference type="ChEBI" id="CHEBI:15378"/>
        <dbReference type="ChEBI" id="CHEBI:57856"/>
        <dbReference type="ChEBI" id="CHEBI:59789"/>
        <dbReference type="ChEBI" id="CHEBI:74483"/>
        <dbReference type="ChEBI" id="CHEBI:82748"/>
        <dbReference type="EC" id="2.1.1.176"/>
    </reaction>
</comment>
<keyword evidence="17" id="KW-1185">Reference proteome</keyword>
<feature type="active site" description="Nucleophile" evidence="14">
    <location>
        <position position="375"/>
    </location>
</feature>
<feature type="binding site" evidence="14">
    <location>
        <position position="322"/>
    </location>
    <ligand>
        <name>S-adenosyl-L-methionine</name>
        <dbReference type="ChEBI" id="CHEBI:59789"/>
    </ligand>
</feature>
<dbReference type="Gene3D" id="1.10.940.10">
    <property type="entry name" value="NusB-like"/>
    <property type="match status" value="1"/>
</dbReference>
<dbReference type="GO" id="GO:0006355">
    <property type="term" value="P:regulation of DNA-templated transcription"/>
    <property type="evidence" value="ECO:0007669"/>
    <property type="project" value="InterPro"/>
</dbReference>
<dbReference type="Proteomes" id="UP000037848">
    <property type="component" value="Unassembled WGS sequence"/>
</dbReference>
<dbReference type="InterPro" id="IPR054728">
    <property type="entry name" value="RsmB-like_ferredoxin"/>
</dbReference>
<evidence type="ECO:0000256" key="3">
    <source>
        <dbReference type="ARBA" id="ARBA00007494"/>
    </source>
</evidence>
<dbReference type="EC" id="2.1.1.176" evidence="4"/>
<dbReference type="Pfam" id="PF22458">
    <property type="entry name" value="RsmF-B_ferredox"/>
    <property type="match status" value="1"/>
</dbReference>
<dbReference type="GO" id="GO:0070475">
    <property type="term" value="P:rRNA base methylation"/>
    <property type="evidence" value="ECO:0007669"/>
    <property type="project" value="TreeGrafter"/>
</dbReference>
<dbReference type="Pfam" id="PF01189">
    <property type="entry name" value="Methyltr_RsmB-F"/>
    <property type="match status" value="1"/>
</dbReference>
<comment type="function">
    <text evidence="1">Specifically methylates the cytosine at position 967 (m5C967) of 16S rRNA.</text>
</comment>
<evidence type="ECO:0000256" key="2">
    <source>
        <dbReference type="ARBA" id="ARBA00004496"/>
    </source>
</evidence>
<evidence type="ECO:0000256" key="6">
    <source>
        <dbReference type="ARBA" id="ARBA00022552"/>
    </source>
</evidence>
<dbReference type="NCBIfam" id="NF008149">
    <property type="entry name" value="PRK10901.1"/>
    <property type="match status" value="1"/>
</dbReference>
<keyword evidence="9 14" id="KW-0949">S-adenosyl-L-methionine</keyword>
<evidence type="ECO:0000256" key="14">
    <source>
        <dbReference type="PROSITE-ProRule" id="PRU01023"/>
    </source>
</evidence>
<evidence type="ECO:0000256" key="10">
    <source>
        <dbReference type="ARBA" id="ARBA00022884"/>
    </source>
</evidence>
<dbReference type="STRING" id="187330.AMS58_18880"/>
<keyword evidence="5" id="KW-0963">Cytoplasm</keyword>
<dbReference type="PROSITE" id="PS51686">
    <property type="entry name" value="SAM_MT_RSMB_NOP"/>
    <property type="match status" value="1"/>
</dbReference>
<feature type="domain" description="SAM-dependent MTase RsmB/NOP-type" evidence="15">
    <location>
        <begin position="165"/>
        <end position="430"/>
    </location>
</feature>
<proteinExistence type="inferred from homology"/>
<comment type="subcellular location">
    <subcellularLocation>
        <location evidence="2">Cytoplasm</location>
    </subcellularLocation>
</comment>
<comment type="similarity">
    <text evidence="3 14">Belongs to the class I-like SAM-binding methyltransferase superfamily. RsmB/NOP family.</text>
</comment>
<dbReference type="InterPro" id="IPR004573">
    <property type="entry name" value="rRNA_ssu_MeTfrase_B"/>
</dbReference>
<dbReference type="InterPro" id="IPR018314">
    <property type="entry name" value="RsmB/NOL1/NOP2-like_CS"/>
</dbReference>
<dbReference type="SUPFAM" id="SSF48013">
    <property type="entry name" value="NusB-like"/>
    <property type="match status" value="1"/>
</dbReference>
<evidence type="ECO:0000256" key="1">
    <source>
        <dbReference type="ARBA" id="ARBA00002724"/>
    </source>
</evidence>
<dbReference type="InterPro" id="IPR006027">
    <property type="entry name" value="NusB_RsmB_TIM44"/>
</dbReference>
<evidence type="ECO:0000313" key="16">
    <source>
        <dbReference type="EMBL" id="KPH56994.1"/>
    </source>
</evidence>
<dbReference type="SUPFAM" id="SSF53335">
    <property type="entry name" value="S-adenosyl-L-methionine-dependent methyltransferases"/>
    <property type="match status" value="1"/>
</dbReference>
<keyword evidence="6" id="KW-0698">rRNA processing</keyword>
<dbReference type="NCBIfam" id="TIGR00563">
    <property type="entry name" value="rsmB"/>
    <property type="match status" value="1"/>
</dbReference>
<dbReference type="GO" id="GO:0005829">
    <property type="term" value="C:cytosol"/>
    <property type="evidence" value="ECO:0007669"/>
    <property type="project" value="TreeGrafter"/>
</dbReference>
<dbReference type="Gene3D" id="1.10.287.730">
    <property type="entry name" value="Helix hairpin bin"/>
    <property type="match status" value="1"/>
</dbReference>
<dbReference type="InterPro" id="IPR023267">
    <property type="entry name" value="RCMT"/>
</dbReference>
<dbReference type="RefSeq" id="WP_054206565.1">
    <property type="nucleotide sequence ID" value="NZ_LHPH01000029.1"/>
</dbReference>
<evidence type="ECO:0000256" key="12">
    <source>
        <dbReference type="ARBA" id="ARBA00031088"/>
    </source>
</evidence>
<evidence type="ECO:0000256" key="13">
    <source>
        <dbReference type="ARBA" id="ARBA00047283"/>
    </source>
</evidence>
<dbReference type="PANTHER" id="PTHR22807">
    <property type="entry name" value="NOP2 YEAST -RELATED NOL1/NOP2/FMU SUN DOMAIN-CONTAINING"/>
    <property type="match status" value="1"/>
</dbReference>
<organism evidence="16 17">
    <name type="scientific">Pseudoalteromonas porphyrae</name>
    <dbReference type="NCBI Taxonomy" id="187330"/>
    <lineage>
        <taxon>Bacteria</taxon>
        <taxon>Pseudomonadati</taxon>
        <taxon>Pseudomonadota</taxon>
        <taxon>Gammaproteobacteria</taxon>
        <taxon>Alteromonadales</taxon>
        <taxon>Pseudoalteromonadaceae</taxon>
        <taxon>Pseudoalteromonas</taxon>
    </lineage>
</organism>
<evidence type="ECO:0000256" key="8">
    <source>
        <dbReference type="ARBA" id="ARBA00022679"/>
    </source>
</evidence>
<reference evidence="16 17" key="1">
    <citation type="submission" date="2015-08" db="EMBL/GenBank/DDBJ databases">
        <title>Draft Genome Sequence of Pseudoalteromonas porphyrae UCD-SED14.</title>
        <authorList>
            <person name="Coil D.A."/>
            <person name="Jospin G."/>
            <person name="Lee R.D."/>
            <person name="Eisen J.A."/>
        </authorList>
    </citation>
    <scope>NUCLEOTIDE SEQUENCE [LARGE SCALE GENOMIC DNA]</scope>
    <source>
        <strain evidence="16 17">UCD-SED14</strain>
    </source>
</reference>
<gene>
    <name evidence="16" type="ORF">ADS77_18850</name>
</gene>
<sequence length="432" mass="48449">MSKAPNVRALAAETLYNVVDKGASLNQELPFASQGLPPKDKALLQQICYGVLRYLPSLENYCQHLVEQPLKGKRRIFQFLLYVGIYQLQHMRVPPHAAISETVNALEQLRALGLKGLINAILRSFQRQQEELEEKAKQIPVCLYNHPNWFIKQVTEAYPDSWQALLEANQQQAPMWLRVNQAQYNTAEYSEMLTANDIAHTLNADFPDGIKLDKPRDVFSLPEFDTGACSVQDAAAQLAARFLDPKAEEHILDACAAPGGKTCHILELADADVLALDCDETRLERVKQNLVRIGLGADLQCADASQPHKWWDEQQFDRILLDVPCSATGVIRRHPDIKWLRRASDINDLATLQGDILNNIWPLLKPGGTLIYATCSVLPQENQLQVAKFLANNNDVEHIPLHDNDTPANPGLQLLPGESDGFYYAKLVKKHS</sequence>
<dbReference type="Gene3D" id="3.30.70.1170">
    <property type="entry name" value="Sun protein, domain 3"/>
    <property type="match status" value="1"/>
</dbReference>
<keyword evidence="8 14" id="KW-0808">Transferase</keyword>
<feature type="binding site" evidence="14">
    <location>
        <position position="277"/>
    </location>
    <ligand>
        <name>S-adenosyl-L-methionine</name>
        <dbReference type="ChEBI" id="CHEBI:59789"/>
    </ligand>
</feature>
<dbReference type="AlphaFoldDB" id="A0A0N1EMQ2"/>
<evidence type="ECO:0000256" key="9">
    <source>
        <dbReference type="ARBA" id="ARBA00022691"/>
    </source>
</evidence>
<evidence type="ECO:0000256" key="11">
    <source>
        <dbReference type="ARBA" id="ARBA00030399"/>
    </source>
</evidence>
<keyword evidence="7 14" id="KW-0489">Methyltransferase</keyword>
<dbReference type="InterPro" id="IPR035926">
    <property type="entry name" value="NusB-like_sf"/>
</dbReference>
<dbReference type="PANTHER" id="PTHR22807:SF61">
    <property type="entry name" value="NOL1_NOP2_SUN FAMILY PROTEIN _ ANTITERMINATION NUSB DOMAIN-CONTAINING PROTEIN"/>
    <property type="match status" value="1"/>
</dbReference>
<dbReference type="Gene3D" id="3.40.50.150">
    <property type="entry name" value="Vaccinia Virus protein VP39"/>
    <property type="match status" value="1"/>
</dbReference>
<protein>
    <recommendedName>
        <fullName evidence="4">16S rRNA (cytosine(967)-C(5))-methyltransferase</fullName>
        <ecNumber evidence="4">2.1.1.176</ecNumber>
    </recommendedName>
    <alternativeName>
        <fullName evidence="11">16S rRNA m5C967 methyltransferase</fullName>
    </alternativeName>
    <alternativeName>
        <fullName evidence="12">rRNA (cytosine-C(5)-)-methyltransferase RsmB</fullName>
    </alternativeName>
</protein>
<evidence type="ECO:0000313" key="17">
    <source>
        <dbReference type="Proteomes" id="UP000037848"/>
    </source>
</evidence>
<dbReference type="GO" id="GO:0003723">
    <property type="term" value="F:RNA binding"/>
    <property type="evidence" value="ECO:0007669"/>
    <property type="project" value="UniProtKB-UniRule"/>
</dbReference>
<accession>A0A0N1EMQ2</accession>
<feature type="binding site" evidence="14">
    <location>
        <position position="303"/>
    </location>
    <ligand>
        <name>S-adenosyl-L-methionine</name>
        <dbReference type="ChEBI" id="CHEBI:59789"/>
    </ligand>
</feature>
<dbReference type="InterPro" id="IPR049560">
    <property type="entry name" value="MeTrfase_RsmB-F_NOP2_cat"/>
</dbReference>
<evidence type="ECO:0000256" key="5">
    <source>
        <dbReference type="ARBA" id="ARBA00022490"/>
    </source>
</evidence>
<dbReference type="InterPro" id="IPR001678">
    <property type="entry name" value="MeTrfase_RsmB-F_NOP2_dom"/>
</dbReference>
<dbReference type="EMBL" id="LHPH01000029">
    <property type="protein sequence ID" value="KPH56994.1"/>
    <property type="molecule type" value="Genomic_DNA"/>
</dbReference>
<dbReference type="CDD" id="cd02440">
    <property type="entry name" value="AdoMet_MTases"/>
    <property type="match status" value="1"/>
</dbReference>
<evidence type="ECO:0000259" key="15">
    <source>
        <dbReference type="PROSITE" id="PS51686"/>
    </source>
</evidence>
<dbReference type="Pfam" id="PF01029">
    <property type="entry name" value="NusB"/>
    <property type="match status" value="1"/>
</dbReference>
<name>A0A0N1EMQ2_9GAMM</name>
<dbReference type="PATRIC" id="fig|187330.3.peg.2426"/>
<dbReference type="PROSITE" id="PS01153">
    <property type="entry name" value="NOL1_NOP2_SUN"/>
    <property type="match status" value="1"/>
</dbReference>
<dbReference type="InterPro" id="IPR029063">
    <property type="entry name" value="SAM-dependent_MTases_sf"/>
</dbReference>
<dbReference type="FunFam" id="3.40.50.150:FF:000022">
    <property type="entry name" value="Ribosomal RNA small subunit methyltransferase B"/>
    <property type="match status" value="1"/>
</dbReference>